<reference evidence="7 8" key="1">
    <citation type="submission" date="2007-04" db="EMBL/GenBank/DDBJ databases">
        <authorList>
            <person name="Fulton L."/>
            <person name="Clifton S."/>
            <person name="Fulton B."/>
            <person name="Xu J."/>
            <person name="Minx P."/>
            <person name="Pepin K.H."/>
            <person name="Johnson M."/>
            <person name="Thiruvilangam P."/>
            <person name="Bhonagiri V."/>
            <person name="Nash W.E."/>
            <person name="Mardis E.R."/>
            <person name="Wilson R.K."/>
        </authorList>
    </citation>
    <scope>NUCLEOTIDE SEQUENCE [LARGE SCALE GENOMIC DNA]</scope>
    <source>
        <strain evidence="7 8">ATCC 29149</strain>
    </source>
</reference>
<dbReference type="CDD" id="cd06171">
    <property type="entry name" value="Sigma70_r4"/>
    <property type="match status" value="1"/>
</dbReference>
<dbReference type="Gene3D" id="1.10.10.10">
    <property type="entry name" value="Winged helix-like DNA-binding domain superfamily/Winged helix DNA-binding domain"/>
    <property type="match status" value="1"/>
</dbReference>
<name>A7B6E4_MEDG7</name>
<keyword evidence="3" id="KW-0731">Sigma factor</keyword>
<dbReference type="GO" id="GO:0003677">
    <property type="term" value="F:DNA binding"/>
    <property type="evidence" value="ECO:0007669"/>
    <property type="project" value="UniProtKB-KW"/>
</dbReference>
<dbReference type="NCBIfam" id="TIGR02937">
    <property type="entry name" value="sigma70-ECF"/>
    <property type="match status" value="1"/>
</dbReference>
<evidence type="ECO:0000256" key="4">
    <source>
        <dbReference type="ARBA" id="ARBA00023125"/>
    </source>
</evidence>
<dbReference type="AlphaFoldDB" id="A7B6E4"/>
<dbReference type="SUPFAM" id="SSF88946">
    <property type="entry name" value="Sigma2 domain of RNA polymerase sigma factors"/>
    <property type="match status" value="1"/>
</dbReference>
<evidence type="ECO:0000256" key="2">
    <source>
        <dbReference type="ARBA" id="ARBA00023015"/>
    </source>
</evidence>
<evidence type="ECO:0000313" key="7">
    <source>
        <dbReference type="EMBL" id="EDN76477.1"/>
    </source>
</evidence>
<dbReference type="EMBL" id="AAYG02000028">
    <property type="protein sequence ID" value="EDN76477.1"/>
    <property type="molecule type" value="Genomic_DNA"/>
</dbReference>
<keyword evidence="5" id="KW-0804">Transcription</keyword>
<sequence length="195" mass="22893">MCDKRVIVNSNTNKKEREGMRMYDYQKSAEAVLIRRAKRGDVKAFSELYSRIYVELYKFALYTLKHPQEAEDAVSDTVVTAYEKISSLKKEESFRSWIFTILSNHCKNQFRKRAQTHELDETYPSKESDYAVSQDVKSAFWKLDDEERLIVSFSVFGGYQSDEIGQMLDMNPVTVRSRKKRALEKMRVVLQEVEV</sequence>
<evidence type="ECO:0000313" key="8">
    <source>
        <dbReference type="Proteomes" id="UP000004410"/>
    </source>
</evidence>
<evidence type="ECO:0000256" key="5">
    <source>
        <dbReference type="ARBA" id="ARBA00023163"/>
    </source>
</evidence>
<dbReference type="SUPFAM" id="SSF88659">
    <property type="entry name" value="Sigma3 and sigma4 domains of RNA polymerase sigma factors"/>
    <property type="match status" value="1"/>
</dbReference>
<dbReference type="eggNOG" id="COG1595">
    <property type="taxonomic scope" value="Bacteria"/>
</dbReference>
<dbReference type="InterPro" id="IPR013249">
    <property type="entry name" value="RNA_pol_sigma70_r4_t2"/>
</dbReference>
<proteinExistence type="inferred from homology"/>
<evidence type="ECO:0000259" key="6">
    <source>
        <dbReference type="PROSITE" id="PS00622"/>
    </source>
</evidence>
<accession>A7B6E4</accession>
<dbReference type="InterPro" id="IPR013325">
    <property type="entry name" value="RNA_pol_sigma_r2"/>
</dbReference>
<reference evidence="7 8" key="2">
    <citation type="submission" date="2007-06" db="EMBL/GenBank/DDBJ databases">
        <title>Draft genome sequence of Ruminococcus gnavus (ATCC 29149).</title>
        <authorList>
            <person name="Sudarsanam P."/>
            <person name="Ley R."/>
            <person name="Guruge J."/>
            <person name="Turnbaugh P.J."/>
            <person name="Mahowald M."/>
            <person name="Liep D."/>
            <person name="Gordon J."/>
        </authorList>
    </citation>
    <scope>NUCLEOTIDE SEQUENCE [LARGE SCALE GENOMIC DNA]</scope>
    <source>
        <strain evidence="7 8">ATCC 29149</strain>
    </source>
</reference>
<feature type="domain" description="HTH luxR-type" evidence="6">
    <location>
        <begin position="158"/>
        <end position="185"/>
    </location>
</feature>
<keyword evidence="4" id="KW-0238">DNA-binding</keyword>
<dbReference type="PANTHER" id="PTHR43133">
    <property type="entry name" value="RNA POLYMERASE ECF-TYPE SIGMA FACTO"/>
    <property type="match status" value="1"/>
</dbReference>
<protein>
    <submittedName>
        <fullName evidence="7">Putative RNA polymerase sigma factor</fullName>
    </submittedName>
</protein>
<evidence type="ECO:0000256" key="1">
    <source>
        <dbReference type="ARBA" id="ARBA00010641"/>
    </source>
</evidence>
<dbReference type="InterPro" id="IPR007627">
    <property type="entry name" value="RNA_pol_sigma70_r2"/>
</dbReference>
<dbReference type="Pfam" id="PF04542">
    <property type="entry name" value="Sigma70_r2"/>
    <property type="match status" value="1"/>
</dbReference>
<evidence type="ECO:0000256" key="3">
    <source>
        <dbReference type="ARBA" id="ARBA00023082"/>
    </source>
</evidence>
<dbReference type="PaxDb" id="411470-RUMGNA_03157"/>
<organism evidence="7 8">
    <name type="scientific">Mediterraneibacter gnavus (strain ATCC 29149 / DSM 114966 / JCM 6515 / VPI C7-9)</name>
    <name type="common">Ruminococcus gnavus</name>
    <dbReference type="NCBI Taxonomy" id="411470"/>
    <lineage>
        <taxon>Bacteria</taxon>
        <taxon>Bacillati</taxon>
        <taxon>Bacillota</taxon>
        <taxon>Clostridia</taxon>
        <taxon>Lachnospirales</taxon>
        <taxon>Lachnospiraceae</taxon>
        <taxon>Mediterraneibacter</taxon>
    </lineage>
</organism>
<dbReference type="GO" id="GO:0016987">
    <property type="term" value="F:sigma factor activity"/>
    <property type="evidence" value="ECO:0007669"/>
    <property type="project" value="UniProtKB-KW"/>
</dbReference>
<dbReference type="Gene3D" id="1.10.1740.10">
    <property type="match status" value="1"/>
</dbReference>
<dbReference type="PROSITE" id="PS00622">
    <property type="entry name" value="HTH_LUXR_1"/>
    <property type="match status" value="1"/>
</dbReference>
<dbReference type="PANTHER" id="PTHR43133:SF8">
    <property type="entry name" value="RNA POLYMERASE SIGMA FACTOR HI_1459-RELATED"/>
    <property type="match status" value="1"/>
</dbReference>
<comment type="similarity">
    <text evidence="1">Belongs to the sigma-70 factor family. ECF subfamily.</text>
</comment>
<dbReference type="InterPro" id="IPR014284">
    <property type="entry name" value="RNA_pol_sigma-70_dom"/>
</dbReference>
<dbReference type="InterPro" id="IPR013324">
    <property type="entry name" value="RNA_pol_sigma_r3/r4-like"/>
</dbReference>
<gene>
    <name evidence="7" type="ORF">RUMGNA_03157</name>
</gene>
<dbReference type="Proteomes" id="UP000004410">
    <property type="component" value="Unassembled WGS sequence"/>
</dbReference>
<dbReference type="Pfam" id="PF08281">
    <property type="entry name" value="Sigma70_r4_2"/>
    <property type="match status" value="1"/>
</dbReference>
<keyword evidence="2" id="KW-0805">Transcription regulation</keyword>
<comment type="caution">
    <text evidence="7">The sequence shown here is derived from an EMBL/GenBank/DDBJ whole genome shotgun (WGS) entry which is preliminary data.</text>
</comment>
<dbReference type="GO" id="GO:0006352">
    <property type="term" value="P:DNA-templated transcription initiation"/>
    <property type="evidence" value="ECO:0007669"/>
    <property type="project" value="InterPro"/>
</dbReference>
<dbReference type="InterPro" id="IPR036388">
    <property type="entry name" value="WH-like_DNA-bd_sf"/>
</dbReference>
<dbReference type="InterPro" id="IPR000792">
    <property type="entry name" value="Tscrpt_reg_LuxR_C"/>
</dbReference>
<dbReference type="InterPro" id="IPR039425">
    <property type="entry name" value="RNA_pol_sigma-70-like"/>
</dbReference>